<evidence type="ECO:0000256" key="1">
    <source>
        <dbReference type="SAM" id="MobiDB-lite"/>
    </source>
</evidence>
<dbReference type="OrthoDB" id="3902588at2759"/>
<sequence>MWDVDWSDVSIEKVGERRARKGIERNSKREDVQSVHGSTGSRPSSTEERPAMSLFESMGLKRNSMSMKNKRKDTLQPETTKDDGKSRRTSLLAAAVSALGNTNRSSTVSDKSLRLQTTLTEKDIVEDTTTVTSGSWGAPTDRSSKGMVSGKPTPFQLPTPAVLMCPPESMLSKSTALTTPSLDFQGEGTMGDVLASEAQKPVRPMSDSMKKSTTTDHNRAVGPVRVASLGNQPTILINNTIPQTPATQNSRSISSLSTELEKSVSDFIDNWYEVIHASDRPIPVTMPEPKQPNEQHPQSQGAVKLPLMAPLPRGPLPEVPNRPPTQPTPRPSRARMLSTLPPSYQPKGYYNPDRWKPPDQWKPKRGSVEEAPIPATEASPVAQEVPLVVPKKRVRLPKDTEAAYAATLRVQALQMELKRMAQATPEVALARLKENWGTVTDPIVYQQLEQEKKRWMLASLYGMEQQIRGGDNTAVTVAGAQPFVQGPDVLSLFDSDSTTSYLAVLHPETSIKHMNSTPIPHLQYPNVQSFPWPVSPSLALEANKFTSVHCLSMPSLLASQEIPQLLQKIYHCLAPQGVLHLVVIDPSPVAHSLGPHMREWLEEHLTTSLEAEFRCITPSRVFPRWLEAAKLDGLNSFTTKNKFQAIPPSQSRHDNGKGKARAMDPHDQEAMIMGDLRSVVGRMLWQDMWSKNVRAKAWWWEITECVEECIQLGTYWEYSIIQATKNGEDCSGNSHRSSY</sequence>
<dbReference type="HOGENOM" id="CLU_024652_0_0_1"/>
<reference evidence="3" key="4">
    <citation type="submission" date="2014-09" db="EMBL/GenBank/DDBJ databases">
        <title>Maintaining two mating types: Structure of the mating type locus and its role in heterokaryosis in Podospora anserina.</title>
        <authorList>
            <person name="Grognet P."/>
            <person name="Bidard F."/>
            <person name="Kuchly C."/>
            <person name="Chan Ho Tong L."/>
            <person name="Coppin E."/>
            <person name="Ait Benkhali J."/>
            <person name="Couloux A."/>
            <person name="Wincker P."/>
            <person name="Debuchy R."/>
            <person name="Silar P."/>
        </authorList>
    </citation>
    <scope>NUCLEOTIDE SEQUENCE</scope>
</reference>
<evidence type="ECO:0000313" key="3">
    <source>
        <dbReference type="EMBL" id="CDP26258.1"/>
    </source>
</evidence>
<dbReference type="AlphaFoldDB" id="B2B7T0"/>
<feature type="region of interest" description="Disordered" evidence="1">
    <location>
        <begin position="131"/>
        <end position="150"/>
    </location>
</feature>
<feature type="compositionally biased region" description="Basic and acidic residues" evidence="1">
    <location>
        <begin position="353"/>
        <end position="368"/>
    </location>
</feature>
<keyword evidence="4" id="KW-1185">Reference proteome</keyword>
<dbReference type="InParanoid" id="B2B7T0"/>
<accession>B2B7T0</accession>
<reference evidence="2" key="2">
    <citation type="submission" date="2008-07" db="EMBL/GenBank/DDBJ databases">
        <authorList>
            <person name="Genoscope - CEA"/>
        </authorList>
    </citation>
    <scope>NUCLEOTIDE SEQUENCE</scope>
    <source>
        <strain evidence="2">S mat+</strain>
    </source>
</reference>
<feature type="region of interest" description="Disordered" evidence="1">
    <location>
        <begin position="307"/>
        <end position="372"/>
    </location>
</feature>
<dbReference type="eggNOG" id="ENOG502SKZZ">
    <property type="taxonomic scope" value="Eukaryota"/>
</dbReference>
<feature type="region of interest" description="Disordered" evidence="1">
    <location>
        <begin position="282"/>
        <end position="301"/>
    </location>
</feature>
<dbReference type="SUPFAM" id="SSF53335">
    <property type="entry name" value="S-adenosyl-L-methionine-dependent methyltransferases"/>
    <property type="match status" value="1"/>
</dbReference>
<dbReference type="InterPro" id="IPR029063">
    <property type="entry name" value="SAM-dependent_MTases_sf"/>
</dbReference>
<reference evidence="4" key="3">
    <citation type="journal article" date="2014" name="Genetics">
        <title>Maintaining two mating types: Structure of the mating type locus and its role in heterokaryosis in Podospora anserina.</title>
        <authorList>
            <person name="Grognet P."/>
            <person name="Bidard F."/>
            <person name="Kuchly C."/>
            <person name="Tong L.C.H."/>
            <person name="Coppin E."/>
            <person name="Benkhali J.A."/>
            <person name="Couloux A."/>
            <person name="Wincker P."/>
            <person name="Debuchy R."/>
            <person name="Silar P."/>
        </authorList>
    </citation>
    <scope>GENOME REANNOTATION</scope>
    <source>
        <strain evidence="4">S / ATCC MYA-4624 / DSM 980 / FGSC 10383</strain>
    </source>
</reference>
<evidence type="ECO:0000313" key="2">
    <source>
        <dbReference type="EMBL" id="CAP73859.1"/>
    </source>
</evidence>
<feature type="compositionally biased region" description="Polar residues" evidence="1">
    <location>
        <begin position="292"/>
        <end position="301"/>
    </location>
</feature>
<organism evidence="2">
    <name type="scientific">Podospora anserina (strain S / ATCC MYA-4624 / DSM 980 / FGSC 10383)</name>
    <name type="common">Pleurage anserina</name>
    <dbReference type="NCBI Taxonomy" id="515849"/>
    <lineage>
        <taxon>Eukaryota</taxon>
        <taxon>Fungi</taxon>
        <taxon>Dikarya</taxon>
        <taxon>Ascomycota</taxon>
        <taxon>Pezizomycotina</taxon>
        <taxon>Sordariomycetes</taxon>
        <taxon>Sordariomycetidae</taxon>
        <taxon>Sordariales</taxon>
        <taxon>Podosporaceae</taxon>
        <taxon>Podospora</taxon>
        <taxon>Podospora anserina</taxon>
    </lineage>
</organism>
<dbReference type="Proteomes" id="UP000001197">
    <property type="component" value="Chromosome 2"/>
</dbReference>
<dbReference type="VEuPathDB" id="FungiDB:PODANS_2_12140"/>
<feature type="compositionally biased region" description="Polar residues" evidence="1">
    <location>
        <begin position="35"/>
        <end position="44"/>
    </location>
</feature>
<dbReference type="RefSeq" id="XP_001912030.1">
    <property type="nucleotide sequence ID" value="XM_001911995.1"/>
</dbReference>
<feature type="compositionally biased region" description="Basic and acidic residues" evidence="1">
    <location>
        <begin position="72"/>
        <end position="86"/>
    </location>
</feature>
<dbReference type="KEGG" id="pan:PODANSg9076"/>
<protein>
    <submittedName>
        <fullName evidence="2">Podospora anserina S mat+ genomic DNA chromosome 2, supercontig 2</fullName>
    </submittedName>
</protein>
<reference evidence="2 4" key="1">
    <citation type="journal article" date="2008" name="Genome Biol.">
        <title>The genome sequence of the model ascomycete fungus Podospora anserina.</title>
        <authorList>
            <person name="Espagne E."/>
            <person name="Lespinet O."/>
            <person name="Malagnac F."/>
            <person name="Da Silva C."/>
            <person name="Jaillon O."/>
            <person name="Porcel B.M."/>
            <person name="Couloux A."/>
            <person name="Aury J.-M."/>
            <person name="Segurens B."/>
            <person name="Poulain J."/>
            <person name="Anthouard V."/>
            <person name="Grossetete S."/>
            <person name="Khalili H."/>
            <person name="Coppin E."/>
            <person name="Dequard-Chablat M."/>
            <person name="Picard M."/>
            <person name="Contamine V."/>
            <person name="Arnaise S."/>
            <person name="Bourdais A."/>
            <person name="Berteaux-Lecellier V."/>
            <person name="Gautheret D."/>
            <person name="de Vries R.P."/>
            <person name="Battaglia E."/>
            <person name="Coutinho P.M."/>
            <person name="Danchin E.G.J."/>
            <person name="Henrissat B."/>
            <person name="El Khoury R."/>
            <person name="Sainsard-Chanet A."/>
            <person name="Boivin A."/>
            <person name="Pinan-Lucarre B."/>
            <person name="Sellem C.H."/>
            <person name="Debuchy R."/>
            <person name="Wincker P."/>
            <person name="Weissenbach J."/>
            <person name="Silar P."/>
        </authorList>
    </citation>
    <scope>NUCLEOTIDE SEQUENCE [LARGE SCALE GENOMIC DNA]</scope>
    <source>
        <strain evidence="4">S / ATCC MYA-4624 / DSM 980 / FGSC 10383</strain>
        <strain evidence="2">S mat+</strain>
    </source>
</reference>
<evidence type="ECO:0000313" key="4">
    <source>
        <dbReference type="Proteomes" id="UP000001197"/>
    </source>
</evidence>
<dbReference type="GeneID" id="6195456"/>
<feature type="compositionally biased region" description="Basic and acidic residues" evidence="1">
    <location>
        <begin position="17"/>
        <end position="33"/>
    </location>
</feature>
<dbReference type="EMBL" id="CU640366">
    <property type="protein sequence ID" value="CAP73859.1"/>
    <property type="molecule type" value="Genomic_DNA"/>
</dbReference>
<feature type="compositionally biased region" description="Pro residues" evidence="1">
    <location>
        <begin position="312"/>
        <end position="330"/>
    </location>
</feature>
<gene>
    <name evidence="2" type="ORF">PODANS_2_12140</name>
</gene>
<feature type="region of interest" description="Disordered" evidence="1">
    <location>
        <begin position="17"/>
        <end position="89"/>
    </location>
</feature>
<dbReference type="EMBL" id="FO904937">
    <property type="protein sequence ID" value="CDP26258.1"/>
    <property type="molecule type" value="Genomic_DNA"/>
</dbReference>
<name>B2B7T0_PODAN</name>
<proteinExistence type="predicted"/>